<dbReference type="OrthoDB" id="5278208at2759"/>
<dbReference type="AlphaFoldDB" id="A0A5N6KYF2"/>
<dbReference type="InterPro" id="IPR021858">
    <property type="entry name" value="Fun_TF"/>
</dbReference>
<evidence type="ECO:0000313" key="3">
    <source>
        <dbReference type="Proteomes" id="UP000327013"/>
    </source>
</evidence>
<reference evidence="2 3" key="1">
    <citation type="submission" date="2019-06" db="EMBL/GenBank/DDBJ databases">
        <title>A chromosomal-level reference genome of Carpinus fangiana (Coryloideae, Betulaceae).</title>
        <authorList>
            <person name="Yang X."/>
            <person name="Wang Z."/>
            <person name="Zhang L."/>
            <person name="Hao G."/>
            <person name="Liu J."/>
            <person name="Yang Y."/>
        </authorList>
    </citation>
    <scope>NUCLEOTIDE SEQUENCE [LARGE SCALE GENOMIC DNA]</scope>
    <source>
        <strain evidence="2">Cfa_2016G</strain>
        <tissue evidence="2">Leaf</tissue>
    </source>
</reference>
<sequence>MDASTFHPGHFSTYGYLDGRPVVFTADGYPIEYHPLQVPQMAYHAIQDSQVHEIHAGCRKGSRDCVYPPANEEGRTKSRSKAKSHASRDTRSLEADPPSELSLSPAETSTLPDNPLSRTNTQSPLDGQASPDDTYDFTHNGGTGRSPKFYLDYLSTAISHHHYGLSHPSPELIPTYLVSASFHFKPLLHAVVAFSAYNHAVRVNEASLQDFIFHYAESVSLLREYLSRWNKPRNVCQVSILLTILQLATIEEFLGDWTNLINHQKAAAKVIFELYTPNSIFEPEDEVPVSKIFSWYYHFDLFVSYIGGTGTTIGREWFEAQQKHALMQVEQDPENLDHILSERHAVLRIVGCDCSVYFKELKSGVLSPRAIKDGAADLMQRLDGILDDADPAIIDRSKICVHVQDTSIFPQSTDNPWDPIEYYAGPLWSVNYLNLRIWGLKLMMLNHMRRDDGPPSPNAEKRPSLSPQSSHSSDSSTPPRPNPQIVHYALRMLRLFSAIQTHDPDPGATIGAQAGLTFASIFIGRCPPQALTPPSFDVAKAKAHSHWCRLRLREVELLGYIVPTGMRTHMGAAWNEDVSIDESEGDRSRAKGKGWWFPDEEGLTPVIRAVRDFCAFRTRAPEDVLGEDMREMNGLFAKMAVGEGSGTVSLEDSGEEDNE</sequence>
<proteinExistence type="predicted"/>
<dbReference type="EMBL" id="VIBQ01000014">
    <property type="protein sequence ID" value="KAB8349690.1"/>
    <property type="molecule type" value="Genomic_DNA"/>
</dbReference>
<dbReference type="Proteomes" id="UP000327013">
    <property type="component" value="Unassembled WGS sequence"/>
</dbReference>
<organism evidence="2 3">
    <name type="scientific">Carpinus fangiana</name>
    <dbReference type="NCBI Taxonomy" id="176857"/>
    <lineage>
        <taxon>Eukaryota</taxon>
        <taxon>Viridiplantae</taxon>
        <taxon>Streptophyta</taxon>
        <taxon>Embryophyta</taxon>
        <taxon>Tracheophyta</taxon>
        <taxon>Spermatophyta</taxon>
        <taxon>Magnoliopsida</taxon>
        <taxon>eudicotyledons</taxon>
        <taxon>Gunneridae</taxon>
        <taxon>Pentapetalae</taxon>
        <taxon>rosids</taxon>
        <taxon>fabids</taxon>
        <taxon>Fagales</taxon>
        <taxon>Betulaceae</taxon>
        <taxon>Carpinus</taxon>
    </lineage>
</organism>
<feature type="compositionally biased region" description="Basic and acidic residues" evidence="1">
    <location>
        <begin position="451"/>
        <end position="463"/>
    </location>
</feature>
<protein>
    <recommendedName>
        <fullName evidence="4">Transcription factor domain-containing protein</fullName>
    </recommendedName>
</protein>
<evidence type="ECO:0000256" key="1">
    <source>
        <dbReference type="SAM" id="MobiDB-lite"/>
    </source>
</evidence>
<feature type="compositionally biased region" description="Low complexity" evidence="1">
    <location>
        <begin position="464"/>
        <end position="477"/>
    </location>
</feature>
<dbReference type="Pfam" id="PF11951">
    <property type="entry name" value="Fungal_trans_2"/>
    <property type="match status" value="1"/>
</dbReference>
<feature type="region of interest" description="Disordered" evidence="1">
    <location>
        <begin position="451"/>
        <end position="483"/>
    </location>
</feature>
<comment type="caution">
    <text evidence="2">The sequence shown here is derived from an EMBL/GenBank/DDBJ whole genome shotgun (WGS) entry which is preliminary data.</text>
</comment>
<evidence type="ECO:0000313" key="2">
    <source>
        <dbReference type="EMBL" id="KAB8349690.1"/>
    </source>
</evidence>
<feature type="region of interest" description="Disordered" evidence="1">
    <location>
        <begin position="60"/>
        <end position="141"/>
    </location>
</feature>
<keyword evidence="3" id="KW-1185">Reference proteome</keyword>
<evidence type="ECO:0008006" key="4">
    <source>
        <dbReference type="Google" id="ProtNLM"/>
    </source>
</evidence>
<gene>
    <name evidence="2" type="ORF">FH972_023706</name>
</gene>
<name>A0A5N6KYF2_9ROSI</name>
<feature type="compositionally biased region" description="Polar residues" evidence="1">
    <location>
        <begin position="101"/>
        <end position="125"/>
    </location>
</feature>
<accession>A0A5N6KYF2</accession>